<accession>A0A9P8VUV7</accession>
<name>A0A9P8VUV7_9HYPO</name>
<gene>
    <name evidence="2" type="ORF">B0T10DRAFT_465949</name>
</gene>
<evidence type="ECO:0000313" key="2">
    <source>
        <dbReference type="EMBL" id="KAH6874073.1"/>
    </source>
</evidence>
<comment type="caution">
    <text evidence="2">The sequence shown here is derived from an EMBL/GenBank/DDBJ whole genome shotgun (WGS) entry which is preliminary data.</text>
</comment>
<protein>
    <submittedName>
        <fullName evidence="2">Uncharacterized protein</fullName>
    </submittedName>
</protein>
<proteinExistence type="predicted"/>
<evidence type="ECO:0000256" key="1">
    <source>
        <dbReference type="SAM" id="SignalP"/>
    </source>
</evidence>
<keyword evidence="3" id="KW-1185">Reference proteome</keyword>
<evidence type="ECO:0000313" key="3">
    <source>
        <dbReference type="Proteomes" id="UP000777438"/>
    </source>
</evidence>
<dbReference type="AlphaFoldDB" id="A0A9P8VUV7"/>
<dbReference type="Proteomes" id="UP000777438">
    <property type="component" value="Unassembled WGS sequence"/>
</dbReference>
<sequence>MRLSCILSSVAAATIGAASASSRCPPFPSSMIAFSSEFQQPEPPLVKPEFRTQFIQHKWDQNVSHIMTGYIENSPAKGFVRVNEVFDDKLATSLFNHHNVTKEGLVDNTLTTYDPAVKKPNIWRGYVNSNYPIFAKDILITAGAVFEGLVQRNFNEGLVAAWSIMYQGAIPVTVFVNSCHVVVGYDYFSPGLRTRVVTEFFNTRAEA</sequence>
<dbReference type="OrthoDB" id="3535343at2759"/>
<keyword evidence="1" id="KW-0732">Signal</keyword>
<organism evidence="2 3">
    <name type="scientific">Thelonectria olida</name>
    <dbReference type="NCBI Taxonomy" id="1576542"/>
    <lineage>
        <taxon>Eukaryota</taxon>
        <taxon>Fungi</taxon>
        <taxon>Dikarya</taxon>
        <taxon>Ascomycota</taxon>
        <taxon>Pezizomycotina</taxon>
        <taxon>Sordariomycetes</taxon>
        <taxon>Hypocreomycetidae</taxon>
        <taxon>Hypocreales</taxon>
        <taxon>Nectriaceae</taxon>
        <taxon>Thelonectria</taxon>
    </lineage>
</organism>
<feature type="signal peptide" evidence="1">
    <location>
        <begin position="1"/>
        <end position="20"/>
    </location>
</feature>
<feature type="chain" id="PRO_5040397405" evidence="1">
    <location>
        <begin position="21"/>
        <end position="207"/>
    </location>
</feature>
<dbReference type="EMBL" id="JAGPYM010000042">
    <property type="protein sequence ID" value="KAH6874073.1"/>
    <property type="molecule type" value="Genomic_DNA"/>
</dbReference>
<reference evidence="2 3" key="1">
    <citation type="journal article" date="2021" name="Nat. Commun.">
        <title>Genetic determinants of endophytism in the Arabidopsis root mycobiome.</title>
        <authorList>
            <person name="Mesny F."/>
            <person name="Miyauchi S."/>
            <person name="Thiergart T."/>
            <person name="Pickel B."/>
            <person name="Atanasova L."/>
            <person name="Karlsson M."/>
            <person name="Huettel B."/>
            <person name="Barry K.W."/>
            <person name="Haridas S."/>
            <person name="Chen C."/>
            <person name="Bauer D."/>
            <person name="Andreopoulos W."/>
            <person name="Pangilinan J."/>
            <person name="LaButti K."/>
            <person name="Riley R."/>
            <person name="Lipzen A."/>
            <person name="Clum A."/>
            <person name="Drula E."/>
            <person name="Henrissat B."/>
            <person name="Kohler A."/>
            <person name="Grigoriev I.V."/>
            <person name="Martin F.M."/>
            <person name="Hacquard S."/>
        </authorList>
    </citation>
    <scope>NUCLEOTIDE SEQUENCE [LARGE SCALE GENOMIC DNA]</scope>
    <source>
        <strain evidence="2 3">MPI-CAGE-CH-0241</strain>
    </source>
</reference>